<feature type="transmembrane region" description="Helical" evidence="1">
    <location>
        <begin position="294"/>
        <end position="314"/>
    </location>
</feature>
<dbReference type="Proteomes" id="UP000822993">
    <property type="component" value="Unassembled WGS sequence"/>
</dbReference>
<sequence>MPPLYDLAWSVVFLLAPLLVVIGATAAVTLALTRGATRRRAAESATPVAAATVVARARATTTHVAAWVVALLVTPVLLSVGAIASGAHLAPRFADYAPDTDYWMTTWNPVPLAVAPVGITIAYLAVLLVGEATWRAADGTVRRAGLAARSTDLIAPRSLRRATWAWSALLVVAALFGGLTATRTGTLQRSTVSSRPGRENLVELVTATPYPSWEAAVPLAVGALVLVIAVELVLRRVTNRPVIDAVDPAWDMALRRLTARRVLRLPQLLAGLTLCVVLVWIGRSFLTVEEPVTGWVLVALGSAAGLVALVLAVVPGRLLPLVGPDVAPAVEPVTAPRRA</sequence>
<feature type="transmembrane region" description="Helical" evidence="1">
    <location>
        <begin position="163"/>
        <end position="181"/>
    </location>
</feature>
<feature type="transmembrane region" description="Helical" evidence="1">
    <location>
        <begin position="64"/>
        <end position="90"/>
    </location>
</feature>
<protein>
    <submittedName>
        <fullName evidence="2">Uncharacterized protein</fullName>
    </submittedName>
</protein>
<feature type="transmembrane region" description="Helical" evidence="1">
    <location>
        <begin position="262"/>
        <end position="282"/>
    </location>
</feature>
<evidence type="ECO:0000313" key="2">
    <source>
        <dbReference type="EMBL" id="MBE7699317.1"/>
    </source>
</evidence>
<dbReference type="EMBL" id="JACSPN010000003">
    <property type="protein sequence ID" value="MBE7699317.1"/>
    <property type="molecule type" value="Genomic_DNA"/>
</dbReference>
<keyword evidence="3" id="KW-1185">Reference proteome</keyword>
<keyword evidence="1" id="KW-0812">Transmembrane</keyword>
<organism evidence="2 3">
    <name type="scientific">Oerskovia douganii</name>
    <dbReference type="NCBI Taxonomy" id="2762210"/>
    <lineage>
        <taxon>Bacteria</taxon>
        <taxon>Bacillati</taxon>
        <taxon>Actinomycetota</taxon>
        <taxon>Actinomycetes</taxon>
        <taxon>Micrococcales</taxon>
        <taxon>Cellulomonadaceae</taxon>
        <taxon>Oerskovia</taxon>
    </lineage>
</organism>
<evidence type="ECO:0000256" key="1">
    <source>
        <dbReference type="SAM" id="Phobius"/>
    </source>
</evidence>
<dbReference type="RefSeq" id="WP_193718655.1">
    <property type="nucleotide sequence ID" value="NZ_JACSPN010000003.1"/>
</dbReference>
<proteinExistence type="predicted"/>
<feature type="transmembrane region" description="Helical" evidence="1">
    <location>
        <begin position="110"/>
        <end position="129"/>
    </location>
</feature>
<keyword evidence="1" id="KW-0472">Membrane</keyword>
<name>A0A9D5UE75_9CELL</name>
<accession>A0A9D5UE75</accession>
<comment type="caution">
    <text evidence="2">The sequence shown here is derived from an EMBL/GenBank/DDBJ whole genome shotgun (WGS) entry which is preliminary data.</text>
</comment>
<evidence type="ECO:0000313" key="3">
    <source>
        <dbReference type="Proteomes" id="UP000822993"/>
    </source>
</evidence>
<feature type="transmembrane region" description="Helical" evidence="1">
    <location>
        <begin position="215"/>
        <end position="234"/>
    </location>
</feature>
<gene>
    <name evidence="2" type="ORF">H9623_03225</name>
</gene>
<keyword evidence="1" id="KW-1133">Transmembrane helix</keyword>
<reference evidence="2 3" key="1">
    <citation type="submission" date="2020-08" db="EMBL/GenBank/DDBJ databases">
        <title>A Genomic Blueprint of the Chicken Gut Microbiome.</title>
        <authorList>
            <person name="Gilroy R."/>
            <person name="Ravi A."/>
            <person name="Getino M."/>
            <person name="Pursley I."/>
            <person name="Horton D.L."/>
            <person name="Alikhan N.-F."/>
            <person name="Baker D."/>
            <person name="Gharbi K."/>
            <person name="Hall N."/>
            <person name="Watson M."/>
            <person name="Adriaenssens E.M."/>
            <person name="Foster-Nyarko E."/>
            <person name="Jarju S."/>
            <person name="Secka A."/>
            <person name="Antonio M."/>
            <person name="Oren A."/>
            <person name="Chaudhuri R."/>
            <person name="La Ragione R.M."/>
            <person name="Hildebrand F."/>
            <person name="Pallen M.J."/>
        </authorList>
    </citation>
    <scope>NUCLEOTIDE SEQUENCE [LARGE SCALE GENOMIC DNA]</scope>
    <source>
        <strain evidence="2 3">Sa1BUA8</strain>
    </source>
</reference>
<feature type="transmembrane region" description="Helical" evidence="1">
    <location>
        <begin position="12"/>
        <end position="32"/>
    </location>
</feature>
<dbReference type="AlphaFoldDB" id="A0A9D5UE75"/>